<dbReference type="Proteomes" id="UP000266327">
    <property type="component" value="Unassembled WGS sequence"/>
</dbReference>
<dbReference type="Pfam" id="PF01042">
    <property type="entry name" value="Ribonuc_L-PSP"/>
    <property type="match status" value="1"/>
</dbReference>
<dbReference type="SUPFAM" id="SSF55298">
    <property type="entry name" value="YjgF-like"/>
    <property type="match status" value="1"/>
</dbReference>
<comment type="caution">
    <text evidence="1">The sequence shown here is derived from an EMBL/GenBank/DDBJ whole genome shotgun (WGS) entry which is preliminary data.</text>
</comment>
<dbReference type="PANTHER" id="PTHR11803">
    <property type="entry name" value="2-IMINOBUTANOATE/2-IMINOPROPANOATE DEAMINASE RIDA"/>
    <property type="match status" value="1"/>
</dbReference>
<evidence type="ECO:0000313" key="2">
    <source>
        <dbReference type="Proteomes" id="UP000266327"/>
    </source>
</evidence>
<keyword evidence="2" id="KW-1185">Reference proteome</keyword>
<dbReference type="PANTHER" id="PTHR11803:SF39">
    <property type="entry name" value="2-IMINOBUTANOATE_2-IMINOPROPANOATE DEAMINASE"/>
    <property type="match status" value="1"/>
</dbReference>
<dbReference type="GO" id="GO:0005829">
    <property type="term" value="C:cytosol"/>
    <property type="evidence" value="ECO:0007669"/>
    <property type="project" value="TreeGrafter"/>
</dbReference>
<protein>
    <submittedName>
        <fullName evidence="1">RidA family protein</fullName>
    </submittedName>
</protein>
<proteinExistence type="predicted"/>
<gene>
    <name evidence="1" type="ORF">D3878_17230</name>
</gene>
<accession>A0A3A3G8M8</accession>
<dbReference type="OrthoDB" id="9809792at2"/>
<sequence length="132" mass="14394">MISTKPWRQSFQIDGIVHKAPIPMGTRVGNMLFSSAIMGSDPQTGKLAEGGDAQARHAFANLDALLAKAGATLGDIGRMTVYIASDEWRDAINREWLARFPDPDNRPARHTIIKELPGGMLAQLDIIAVIKE</sequence>
<dbReference type="GO" id="GO:0019239">
    <property type="term" value="F:deaminase activity"/>
    <property type="evidence" value="ECO:0007669"/>
    <property type="project" value="TreeGrafter"/>
</dbReference>
<dbReference type="EMBL" id="QYUQ01000002">
    <property type="protein sequence ID" value="RJG03109.1"/>
    <property type="molecule type" value="Genomic_DNA"/>
</dbReference>
<evidence type="ECO:0000313" key="1">
    <source>
        <dbReference type="EMBL" id="RJG03109.1"/>
    </source>
</evidence>
<organism evidence="1 2">
    <name type="scientific">Noviherbaspirillum sedimenti</name>
    <dbReference type="NCBI Taxonomy" id="2320865"/>
    <lineage>
        <taxon>Bacteria</taxon>
        <taxon>Pseudomonadati</taxon>
        <taxon>Pseudomonadota</taxon>
        <taxon>Betaproteobacteria</taxon>
        <taxon>Burkholderiales</taxon>
        <taxon>Oxalobacteraceae</taxon>
        <taxon>Noviherbaspirillum</taxon>
    </lineage>
</organism>
<dbReference type="Gene3D" id="3.30.1330.40">
    <property type="entry name" value="RutC-like"/>
    <property type="match status" value="1"/>
</dbReference>
<dbReference type="RefSeq" id="WP_119786608.1">
    <property type="nucleotide sequence ID" value="NZ_QYUQ01000002.1"/>
</dbReference>
<dbReference type="AlphaFoldDB" id="A0A3A3G8M8"/>
<dbReference type="InterPro" id="IPR006175">
    <property type="entry name" value="YjgF/YER057c/UK114"/>
</dbReference>
<dbReference type="CDD" id="cd00448">
    <property type="entry name" value="YjgF_YER057c_UK114_family"/>
    <property type="match status" value="1"/>
</dbReference>
<name>A0A3A3G8M8_9BURK</name>
<dbReference type="InterPro" id="IPR035959">
    <property type="entry name" value="RutC-like_sf"/>
</dbReference>
<reference evidence="2" key="1">
    <citation type="submission" date="2018-09" db="EMBL/GenBank/DDBJ databases">
        <authorList>
            <person name="Zhu H."/>
        </authorList>
    </citation>
    <scope>NUCLEOTIDE SEQUENCE [LARGE SCALE GENOMIC DNA]</scope>
    <source>
        <strain evidence="2">K1S02-23</strain>
    </source>
</reference>